<accession>A0ABQ7IPK0</accession>
<protein>
    <submittedName>
        <fullName evidence="2">Uncharacterized protein</fullName>
    </submittedName>
</protein>
<comment type="caution">
    <text evidence="2">The sequence shown here is derived from an EMBL/GenBank/DDBJ whole genome shotgun (WGS) entry which is preliminary data.</text>
</comment>
<keyword evidence="3" id="KW-1185">Reference proteome</keyword>
<organism evidence="2 3">
    <name type="scientific">Botrytis deweyae</name>
    <dbReference type="NCBI Taxonomy" id="2478750"/>
    <lineage>
        <taxon>Eukaryota</taxon>
        <taxon>Fungi</taxon>
        <taxon>Dikarya</taxon>
        <taxon>Ascomycota</taxon>
        <taxon>Pezizomycotina</taxon>
        <taxon>Leotiomycetes</taxon>
        <taxon>Helotiales</taxon>
        <taxon>Sclerotiniaceae</taxon>
        <taxon>Botrytis</taxon>
    </lineage>
</organism>
<dbReference type="Proteomes" id="UP000783213">
    <property type="component" value="Unassembled WGS sequence"/>
</dbReference>
<dbReference type="EMBL" id="RCSX01000009">
    <property type="protein sequence ID" value="KAF7930477.1"/>
    <property type="molecule type" value="Genomic_DNA"/>
</dbReference>
<evidence type="ECO:0000313" key="2">
    <source>
        <dbReference type="EMBL" id="KAF7930477.1"/>
    </source>
</evidence>
<proteinExistence type="predicted"/>
<gene>
    <name evidence="2" type="ORF">EAE98_004877</name>
</gene>
<sequence>MTLDAHSEQIFRKKYADSQGRMVELYQPNWIERKILVEIGSTYQHIVQRTASDYIFFYGLSFWETSNTEYTFIPEQETCAIDTKTLTALSSALSNRKKAELKIIELKERVVTVNECIDVGADGMNSKIIEVEVNAADKCRTRDCPSKARSVDWVRANNSDKQRKHNHPRLARSEMNRLQLTAEPDEDAVDDKRNTQQFFSGM</sequence>
<evidence type="ECO:0000313" key="3">
    <source>
        <dbReference type="Proteomes" id="UP000783213"/>
    </source>
</evidence>
<reference evidence="2 3" key="1">
    <citation type="journal article" date="2020" name="Genome Biol. Evol.">
        <title>Comparative genomics of Sclerotiniaceae.</title>
        <authorList>
            <person name="Valero Jimenez C.A."/>
            <person name="Steentjes M."/>
            <person name="Scholten O.E."/>
            <person name="Van Kan J.A.L."/>
        </authorList>
    </citation>
    <scope>NUCLEOTIDE SEQUENCE [LARGE SCALE GENOMIC DNA]</scope>
    <source>
        <strain evidence="2 3">B1</strain>
    </source>
</reference>
<name>A0ABQ7IPK0_9HELO</name>
<dbReference type="RefSeq" id="XP_038811148.1">
    <property type="nucleotide sequence ID" value="XM_038952498.1"/>
</dbReference>
<feature type="region of interest" description="Disordered" evidence="1">
    <location>
        <begin position="153"/>
        <end position="176"/>
    </location>
</feature>
<evidence type="ECO:0000256" key="1">
    <source>
        <dbReference type="SAM" id="MobiDB-lite"/>
    </source>
</evidence>
<dbReference type="GeneID" id="62231651"/>
<feature type="region of interest" description="Disordered" evidence="1">
    <location>
        <begin position="183"/>
        <end position="202"/>
    </location>
</feature>